<evidence type="ECO:0000313" key="4">
    <source>
        <dbReference type="EMBL" id="CAG8251762.1"/>
    </source>
</evidence>
<evidence type="ECO:0000256" key="2">
    <source>
        <dbReference type="ARBA" id="ARBA00022857"/>
    </source>
</evidence>
<dbReference type="Gene3D" id="3.40.50.720">
    <property type="entry name" value="NAD(P)-binding Rossmann-like Domain"/>
    <property type="match status" value="1"/>
</dbReference>
<evidence type="ECO:0000313" key="5">
    <source>
        <dbReference type="Proteomes" id="UP001152646"/>
    </source>
</evidence>
<dbReference type="PANTHER" id="PTHR24320">
    <property type="entry name" value="RETINOL DEHYDROGENASE"/>
    <property type="match status" value="1"/>
</dbReference>
<gene>
    <name evidence="4" type="ORF">PSALAMII_LOCUS785</name>
</gene>
<proteinExistence type="inferred from homology"/>
<dbReference type="OrthoDB" id="191139at2759"/>
<accession>A0A9W4IAI2</accession>
<sequence length="323" mass="35688">MGPYYDGLAAFLFRQLFYTIPDPPPVRLDGQRILVTGGNSGVGYSLTSMLVSRGAEVVMAVRSITKGEEARDTIPHDDSGAQISVRACDLGCFKSMRSFIGELHRDGLTFDLVVFNAGVWCAEWIASADGLDMTLQVNVLANAFLATSLQPLLRSTVGRPARMIFVTSEGHAMVPTNFSRDERMLARFDLQPPRVVFDHYTHYYSSKLFGLLWALAFARHVDPEKVSVVLASPGLCQSNLFRHVQSGPTSLLTWCFARSCPDGARMILIAALAEANCRSPRLENTYYSQGDIAPFASGPEGLFWHEKLWDEVAQYLSSINYAS</sequence>
<dbReference type="PRINTS" id="PR00081">
    <property type="entry name" value="GDHRDH"/>
</dbReference>
<dbReference type="SUPFAM" id="SSF51735">
    <property type="entry name" value="NAD(P)-binding Rossmann-fold domains"/>
    <property type="match status" value="1"/>
</dbReference>
<dbReference type="EMBL" id="CAJVPA010000033">
    <property type="protein sequence ID" value="CAG8251762.1"/>
    <property type="molecule type" value="Genomic_DNA"/>
</dbReference>
<evidence type="ECO:0000256" key="1">
    <source>
        <dbReference type="ARBA" id="ARBA00006484"/>
    </source>
</evidence>
<dbReference type="InterPro" id="IPR036291">
    <property type="entry name" value="NAD(P)-bd_dom_sf"/>
</dbReference>
<keyword evidence="2" id="KW-0521">NADP</keyword>
<dbReference type="PANTHER" id="PTHR24320:SF252">
    <property type="entry name" value="DEHYDROGENASE_REDUCTASE FAMILY PROTEIN, PUTATIVE (AFU_ORTHOLOGUE AFUA_3G08550)-RELATED"/>
    <property type="match status" value="1"/>
</dbReference>
<reference evidence="4" key="1">
    <citation type="submission" date="2021-07" db="EMBL/GenBank/DDBJ databases">
        <authorList>
            <person name="Branca A.L. A."/>
        </authorList>
    </citation>
    <scope>NUCLEOTIDE SEQUENCE</scope>
</reference>
<dbReference type="Pfam" id="PF00106">
    <property type="entry name" value="adh_short"/>
    <property type="match status" value="1"/>
</dbReference>
<dbReference type="InterPro" id="IPR002347">
    <property type="entry name" value="SDR_fam"/>
</dbReference>
<comment type="similarity">
    <text evidence="1">Belongs to the short-chain dehydrogenases/reductases (SDR) family.</text>
</comment>
<evidence type="ECO:0000256" key="3">
    <source>
        <dbReference type="ARBA" id="ARBA00023002"/>
    </source>
</evidence>
<dbReference type="Proteomes" id="UP001152646">
    <property type="component" value="Unassembled WGS sequence"/>
</dbReference>
<keyword evidence="3" id="KW-0560">Oxidoreductase</keyword>
<dbReference type="GO" id="GO:0016491">
    <property type="term" value="F:oxidoreductase activity"/>
    <property type="evidence" value="ECO:0007669"/>
    <property type="project" value="UniProtKB-KW"/>
</dbReference>
<name>A0A9W4IAI2_9EURO</name>
<dbReference type="AlphaFoldDB" id="A0A9W4IAI2"/>
<comment type="caution">
    <text evidence="4">The sequence shown here is derived from an EMBL/GenBank/DDBJ whole genome shotgun (WGS) entry which is preliminary data.</text>
</comment>
<organism evidence="4 5">
    <name type="scientific">Penicillium salamii</name>
    <dbReference type="NCBI Taxonomy" id="1612424"/>
    <lineage>
        <taxon>Eukaryota</taxon>
        <taxon>Fungi</taxon>
        <taxon>Dikarya</taxon>
        <taxon>Ascomycota</taxon>
        <taxon>Pezizomycotina</taxon>
        <taxon>Eurotiomycetes</taxon>
        <taxon>Eurotiomycetidae</taxon>
        <taxon>Eurotiales</taxon>
        <taxon>Aspergillaceae</taxon>
        <taxon>Penicillium</taxon>
    </lineage>
</organism>
<protein>
    <submittedName>
        <fullName evidence="4">Uncharacterized protein</fullName>
    </submittedName>
</protein>